<dbReference type="PANTHER" id="PTHR15341">
    <property type="entry name" value="SUN-COR STEROID HORMONE RECEPTOR CO-REPRESSOR"/>
    <property type="match status" value="1"/>
</dbReference>
<dbReference type="Proteomes" id="UP000030680">
    <property type="component" value="Unassembled WGS sequence"/>
</dbReference>
<dbReference type="OMA" id="RIIKHHT"/>
<keyword evidence="8" id="KW-1185">Reference proteome</keyword>
<evidence type="ECO:0000313" key="7">
    <source>
        <dbReference type="EMBL" id="EME30823.1"/>
    </source>
</evidence>
<dbReference type="PANTHER" id="PTHR15341:SF3">
    <property type="entry name" value="NUCLEAR NUCLEIC ACID-BINDING PROTEIN C1D"/>
    <property type="match status" value="1"/>
</dbReference>
<dbReference type="AlphaFoldDB" id="M2Y4F3"/>
<dbReference type="OrthoDB" id="1421013at2759"/>
<sequence length="138" mass="16127">MMGEESTYDRVLIQLEGTEKTVKKLRKHLRTYLLETTSISDMEPLERAKANLNLAYLSAALFYMLLRTHGLDTSEHPVMQELQRIKERFELLSRLAGQEDRRSLVVDNEATGRILAATLTELPEKEKRKLRRTVKRKR</sequence>
<evidence type="ECO:0000256" key="2">
    <source>
        <dbReference type="ARBA" id="ARBA00009154"/>
    </source>
</evidence>
<dbReference type="GO" id="GO:0005730">
    <property type="term" value="C:nucleolus"/>
    <property type="evidence" value="ECO:0007669"/>
    <property type="project" value="UniProtKB-SubCell"/>
</dbReference>
<dbReference type="RefSeq" id="XP_005707343.1">
    <property type="nucleotide sequence ID" value="XM_005707286.1"/>
</dbReference>
<comment type="subunit">
    <text evidence="6">Monomer and homodimer.</text>
</comment>
<reference evidence="8" key="1">
    <citation type="journal article" date="2013" name="Science">
        <title>Gene transfer from bacteria and archaea facilitated evolution of an extremophilic eukaryote.</title>
        <authorList>
            <person name="Schonknecht G."/>
            <person name="Chen W.H."/>
            <person name="Ternes C.M."/>
            <person name="Barbier G.G."/>
            <person name="Shrestha R.P."/>
            <person name="Stanke M."/>
            <person name="Brautigam A."/>
            <person name="Baker B.J."/>
            <person name="Banfield J.F."/>
            <person name="Garavito R.M."/>
            <person name="Carr K."/>
            <person name="Wilkerson C."/>
            <person name="Rensing S.A."/>
            <person name="Gagneul D."/>
            <person name="Dickenson N.E."/>
            <person name="Oesterhelt C."/>
            <person name="Lercher M.J."/>
            <person name="Weber A.P."/>
        </authorList>
    </citation>
    <scope>NUCLEOTIDE SEQUENCE [LARGE SCALE GENOMIC DNA]</scope>
    <source>
        <strain evidence="8">074W</strain>
    </source>
</reference>
<protein>
    <recommendedName>
        <fullName evidence="6">Nuclear nucleic acid-binding protein C1D</fullName>
    </recommendedName>
</protein>
<dbReference type="eggNOG" id="ENOG502SE32">
    <property type="taxonomic scope" value="Eukaryota"/>
</dbReference>
<accession>M2Y4F3</accession>
<dbReference type="KEGG" id="gsl:Gasu_18400"/>
<evidence type="ECO:0000256" key="5">
    <source>
        <dbReference type="ARBA" id="ARBA00023242"/>
    </source>
</evidence>
<comment type="similarity">
    <text evidence="2 6">Belongs to the C1D family.</text>
</comment>
<organism evidence="7 8">
    <name type="scientific">Galdieria sulphuraria</name>
    <name type="common">Red alga</name>
    <dbReference type="NCBI Taxonomy" id="130081"/>
    <lineage>
        <taxon>Eukaryota</taxon>
        <taxon>Rhodophyta</taxon>
        <taxon>Bangiophyceae</taxon>
        <taxon>Galdieriales</taxon>
        <taxon>Galdieriaceae</taxon>
        <taxon>Galdieria</taxon>
    </lineage>
</organism>
<evidence type="ECO:0000256" key="1">
    <source>
        <dbReference type="ARBA" id="ARBA00004123"/>
    </source>
</evidence>
<keyword evidence="6" id="KW-0238">DNA-binding</keyword>
<dbReference type="GeneID" id="17089520"/>
<dbReference type="GO" id="GO:0003723">
    <property type="term" value="F:RNA binding"/>
    <property type="evidence" value="ECO:0007669"/>
    <property type="project" value="UniProtKB-UniRule"/>
</dbReference>
<evidence type="ECO:0000313" key="8">
    <source>
        <dbReference type="Proteomes" id="UP000030680"/>
    </source>
</evidence>
<keyword evidence="6" id="KW-0963">Cytoplasm</keyword>
<dbReference type="Pfam" id="PF04000">
    <property type="entry name" value="Sas10_Utp3"/>
    <property type="match status" value="1"/>
</dbReference>
<comment type="function">
    <text evidence="6">Plays a role in the recruitment of the exosome to pre-rRNA to mediate the 3'-5' end processing of the 5.8S rRNA.</text>
</comment>
<keyword evidence="5 6" id="KW-0539">Nucleus</keyword>
<dbReference type="GO" id="GO:0005737">
    <property type="term" value="C:cytoplasm"/>
    <property type="evidence" value="ECO:0007669"/>
    <property type="project" value="UniProtKB-SubCell"/>
</dbReference>
<gene>
    <name evidence="7" type="ORF">Gasu_18400</name>
</gene>
<dbReference type="GO" id="GO:0000178">
    <property type="term" value="C:exosome (RNase complex)"/>
    <property type="evidence" value="ECO:0007669"/>
    <property type="project" value="TreeGrafter"/>
</dbReference>
<comment type="subcellular location">
    <subcellularLocation>
        <location evidence="6">Cytoplasm</location>
    </subcellularLocation>
    <subcellularLocation>
        <location evidence="6">Nucleus</location>
        <location evidence="6">Nucleolus</location>
    </subcellularLocation>
    <subcellularLocation>
        <location evidence="1 6">Nucleus</location>
    </subcellularLocation>
</comment>
<dbReference type="InterPro" id="IPR011082">
    <property type="entry name" value="Exosome-assoc_fac/DNA_repair"/>
</dbReference>
<dbReference type="GO" id="GO:0010468">
    <property type="term" value="P:regulation of gene expression"/>
    <property type="evidence" value="ECO:0007669"/>
    <property type="project" value="TreeGrafter"/>
</dbReference>
<evidence type="ECO:0000256" key="3">
    <source>
        <dbReference type="ARBA" id="ARBA00022552"/>
    </source>
</evidence>
<dbReference type="InterPro" id="IPR007146">
    <property type="entry name" value="Sas10/Utp3/C1D"/>
</dbReference>
<keyword evidence="4 6" id="KW-0694">RNA-binding</keyword>
<evidence type="ECO:0000256" key="4">
    <source>
        <dbReference type="ARBA" id="ARBA00022884"/>
    </source>
</evidence>
<evidence type="ECO:0000256" key="6">
    <source>
        <dbReference type="RuleBase" id="RU368003"/>
    </source>
</evidence>
<dbReference type="Gramene" id="EME30823">
    <property type="protein sequence ID" value="EME30823"/>
    <property type="gene ID" value="Gasu_18400"/>
</dbReference>
<keyword evidence="3 6" id="KW-0698">rRNA processing</keyword>
<dbReference type="STRING" id="130081.M2Y4F3"/>
<proteinExistence type="inferred from homology"/>
<dbReference type="EMBL" id="KB454496">
    <property type="protein sequence ID" value="EME30823.1"/>
    <property type="molecule type" value="Genomic_DNA"/>
</dbReference>
<dbReference type="GO" id="GO:0003677">
    <property type="term" value="F:DNA binding"/>
    <property type="evidence" value="ECO:0007669"/>
    <property type="project" value="UniProtKB-KW"/>
</dbReference>
<name>M2Y4F3_GALSU</name>
<dbReference type="GO" id="GO:0000460">
    <property type="term" value="P:maturation of 5.8S rRNA"/>
    <property type="evidence" value="ECO:0007669"/>
    <property type="project" value="TreeGrafter"/>
</dbReference>